<reference evidence="2 3" key="1">
    <citation type="submission" date="2023-11" db="EMBL/GenBank/DDBJ databases">
        <title>A Novel Polar Bacteriovorax (B. antarcticus) Isolated from the Biocrust in Antarctica.</title>
        <authorList>
            <person name="Mun W."/>
            <person name="Choi S.Y."/>
            <person name="Mitchell R.J."/>
        </authorList>
    </citation>
    <scope>NUCLEOTIDE SEQUENCE [LARGE SCALE GENOMIC DNA]</scope>
    <source>
        <strain evidence="2 3">PP10</strain>
    </source>
</reference>
<evidence type="ECO:0000313" key="3">
    <source>
        <dbReference type="Proteomes" id="UP001302274"/>
    </source>
</evidence>
<dbReference type="Gene3D" id="1.10.405.20">
    <property type="match status" value="1"/>
</dbReference>
<name>A0ABU5VWZ8_9BACT</name>
<keyword evidence="3" id="KW-1185">Reference proteome</keyword>
<accession>A0ABU5VWZ8</accession>
<dbReference type="InterPro" id="IPR036188">
    <property type="entry name" value="FAD/NAD-bd_sf"/>
</dbReference>
<dbReference type="RefSeq" id="WP_323577016.1">
    <property type="nucleotide sequence ID" value="NZ_JAYGJQ010000002.1"/>
</dbReference>
<comment type="caution">
    <text evidence="2">The sequence shown here is derived from an EMBL/GenBank/DDBJ whole genome shotgun (WGS) entry which is preliminary data.</text>
</comment>
<dbReference type="Pfam" id="PF01593">
    <property type="entry name" value="Amino_oxidase"/>
    <property type="match status" value="1"/>
</dbReference>
<proteinExistence type="predicted"/>
<evidence type="ECO:0000259" key="1">
    <source>
        <dbReference type="Pfam" id="PF01593"/>
    </source>
</evidence>
<dbReference type="InterPro" id="IPR050464">
    <property type="entry name" value="Zeta_carotene_desat/Oxidored"/>
</dbReference>
<organism evidence="2 3">
    <name type="scientific">Bacteriovorax antarcticus</name>
    <dbReference type="NCBI Taxonomy" id="3088717"/>
    <lineage>
        <taxon>Bacteria</taxon>
        <taxon>Pseudomonadati</taxon>
        <taxon>Bdellovibrionota</taxon>
        <taxon>Bacteriovoracia</taxon>
        <taxon>Bacteriovoracales</taxon>
        <taxon>Bacteriovoracaceae</taxon>
        <taxon>Bacteriovorax</taxon>
    </lineage>
</organism>
<evidence type="ECO:0000313" key="2">
    <source>
        <dbReference type="EMBL" id="MEA9357122.1"/>
    </source>
</evidence>
<dbReference type="Proteomes" id="UP001302274">
    <property type="component" value="Unassembled WGS sequence"/>
</dbReference>
<sequence length="418" mass="47496">MKIAVIGSGISGLSSAWLLNRTEGHEVTLFESMDYLGGHSNTVDVTLNGVTSPVDTGFLVHNPNTYPNLIAFLKLLNVEVIESDMTFSVKLGERKIEWAGTNLRTVFSQKKNLISPSFWKMILDIMHFNKNVHAYLEESRHKKLSLGELLHEKQYSREFCDWYLIPMGAAIWSTSTEDMKKFPAENFIQFGINHSLFQVEGRPVWRTIKNGSREYVKKIAKDLPRVFLNEPVLAVRRGEKVEVVTTQRTEFFDKVIFATHTDITASILQDATPAEKQILRKVEYSENIAYLHYDESHLPDSKNVWSAWNYFSETDANSKQAVAVSYLISKLQPLPFKVPIIVTLNPVRVPDPSKTIKTIIYHHPLFDQKAIDAQKMLSEIQGENHTYFAGAWCGYGFHEDGLKSGIAVAKMLGAKIPW</sequence>
<dbReference type="Gene3D" id="3.50.50.60">
    <property type="entry name" value="FAD/NAD(P)-binding domain"/>
    <property type="match status" value="1"/>
</dbReference>
<feature type="domain" description="Amine oxidase" evidence="1">
    <location>
        <begin position="10"/>
        <end position="301"/>
    </location>
</feature>
<protein>
    <submittedName>
        <fullName evidence="2">FAD-dependent oxidoreductase</fullName>
    </submittedName>
</protein>
<dbReference type="Gene3D" id="3.30.70.1990">
    <property type="match status" value="1"/>
</dbReference>
<dbReference type="EMBL" id="JAYGJQ010000002">
    <property type="protein sequence ID" value="MEA9357122.1"/>
    <property type="molecule type" value="Genomic_DNA"/>
</dbReference>
<dbReference type="PANTHER" id="PTHR42923:SF17">
    <property type="entry name" value="AMINE OXIDASE DOMAIN-CONTAINING PROTEIN"/>
    <property type="match status" value="1"/>
</dbReference>
<dbReference type="SUPFAM" id="SSF51905">
    <property type="entry name" value="FAD/NAD(P)-binding domain"/>
    <property type="match status" value="1"/>
</dbReference>
<dbReference type="PANTHER" id="PTHR42923">
    <property type="entry name" value="PROTOPORPHYRINOGEN OXIDASE"/>
    <property type="match status" value="1"/>
</dbReference>
<gene>
    <name evidence="2" type="ORF">SHI21_12935</name>
</gene>
<dbReference type="InterPro" id="IPR002937">
    <property type="entry name" value="Amino_oxidase"/>
</dbReference>